<gene>
    <name evidence="1" type="ORF">DSM19430T_14310</name>
</gene>
<dbReference type="RefSeq" id="WP_174409404.1">
    <property type="nucleotide sequence ID" value="NZ_BLVP01000007.1"/>
</dbReference>
<dbReference type="EMBL" id="BLVP01000007">
    <property type="protein sequence ID" value="GFM36747.1"/>
    <property type="molecule type" value="Genomic_DNA"/>
</dbReference>
<name>A0A7J0BSR0_9BACT</name>
<organism evidence="1 2">
    <name type="scientific">Desulfovibrio psychrotolerans</name>
    <dbReference type="NCBI Taxonomy" id="415242"/>
    <lineage>
        <taxon>Bacteria</taxon>
        <taxon>Pseudomonadati</taxon>
        <taxon>Thermodesulfobacteriota</taxon>
        <taxon>Desulfovibrionia</taxon>
        <taxon>Desulfovibrionales</taxon>
        <taxon>Desulfovibrionaceae</taxon>
        <taxon>Desulfovibrio</taxon>
    </lineage>
</organism>
<dbReference type="AlphaFoldDB" id="A0A7J0BSR0"/>
<protein>
    <submittedName>
        <fullName evidence="1">Uncharacterized protein</fullName>
    </submittedName>
</protein>
<comment type="caution">
    <text evidence="1">The sequence shown here is derived from an EMBL/GenBank/DDBJ whole genome shotgun (WGS) entry which is preliminary data.</text>
</comment>
<evidence type="ECO:0000313" key="2">
    <source>
        <dbReference type="Proteomes" id="UP000503820"/>
    </source>
</evidence>
<keyword evidence="2" id="KW-1185">Reference proteome</keyword>
<evidence type="ECO:0000313" key="1">
    <source>
        <dbReference type="EMBL" id="GFM36747.1"/>
    </source>
</evidence>
<dbReference type="Proteomes" id="UP000503820">
    <property type="component" value="Unassembled WGS sequence"/>
</dbReference>
<proteinExistence type="predicted"/>
<accession>A0A7J0BSR0</accession>
<reference evidence="1 2" key="1">
    <citation type="submission" date="2020-05" db="EMBL/GenBank/DDBJ databases">
        <title>Draft genome sequence of Desulfovibrio psychrotolerans JS1T.</title>
        <authorList>
            <person name="Ueno A."/>
            <person name="Tamazawa S."/>
            <person name="Tamamura S."/>
            <person name="Murakami T."/>
            <person name="Kiyama T."/>
            <person name="Inomata H."/>
            <person name="Amano Y."/>
            <person name="Miyakawa K."/>
            <person name="Tamaki H."/>
            <person name="Naganuma T."/>
            <person name="Kaneko K."/>
        </authorList>
    </citation>
    <scope>NUCLEOTIDE SEQUENCE [LARGE SCALE GENOMIC DNA]</scope>
    <source>
        <strain evidence="1 2">JS1</strain>
    </source>
</reference>
<sequence length="85" mass="9935">MSSPNAAELLPDNIPALQEFITSFDRQLQELDAELKRLFAMEDPAKGIFFSQEIHLNRQQKNQLQVHRQFAQVRLNRLRLEASPF</sequence>